<protein>
    <submittedName>
        <fullName evidence="3">Uncharacterized protein</fullName>
    </submittedName>
</protein>
<name>A0A7K1L9F1_9ACTN</name>
<sequence>MVTQRGDGMGERLAHGGGLPQLPTGDLVAAMLGGILLGALPYLSYGLLPLYAVPLTVVVLGRPRLPILVALTRGLVAS</sequence>
<accession>A0A7K1L9F1</accession>
<dbReference type="AlphaFoldDB" id="A0A7K1L9F1"/>
<feature type="region of interest" description="Disordered" evidence="1">
    <location>
        <begin position="1"/>
        <end position="20"/>
    </location>
</feature>
<proteinExistence type="predicted"/>
<evidence type="ECO:0000313" key="4">
    <source>
        <dbReference type="Proteomes" id="UP000432015"/>
    </source>
</evidence>
<dbReference type="EMBL" id="WOFH01000013">
    <property type="protein sequence ID" value="MUN41050.1"/>
    <property type="molecule type" value="Genomic_DNA"/>
</dbReference>
<keyword evidence="2" id="KW-0472">Membrane</keyword>
<dbReference type="RefSeq" id="WP_156220243.1">
    <property type="nucleotide sequence ID" value="NZ_WOFH01000013.1"/>
</dbReference>
<reference evidence="3 4" key="1">
    <citation type="submission" date="2019-11" db="EMBL/GenBank/DDBJ databases">
        <authorList>
            <person name="Cao P."/>
        </authorList>
    </citation>
    <scope>NUCLEOTIDE SEQUENCE [LARGE SCALE GENOMIC DNA]</scope>
    <source>
        <strain evidence="3 4">NEAU-AAG5</strain>
    </source>
</reference>
<evidence type="ECO:0000313" key="3">
    <source>
        <dbReference type="EMBL" id="MUN41050.1"/>
    </source>
</evidence>
<dbReference type="Proteomes" id="UP000432015">
    <property type="component" value="Unassembled WGS sequence"/>
</dbReference>
<feature type="transmembrane region" description="Helical" evidence="2">
    <location>
        <begin position="27"/>
        <end position="60"/>
    </location>
</feature>
<comment type="caution">
    <text evidence="3">The sequence shown here is derived from an EMBL/GenBank/DDBJ whole genome shotgun (WGS) entry which is preliminary data.</text>
</comment>
<evidence type="ECO:0000256" key="1">
    <source>
        <dbReference type="SAM" id="MobiDB-lite"/>
    </source>
</evidence>
<organism evidence="3 4">
    <name type="scientific">Actinomadura litoris</name>
    <dbReference type="NCBI Taxonomy" id="2678616"/>
    <lineage>
        <taxon>Bacteria</taxon>
        <taxon>Bacillati</taxon>
        <taxon>Actinomycetota</taxon>
        <taxon>Actinomycetes</taxon>
        <taxon>Streptosporangiales</taxon>
        <taxon>Thermomonosporaceae</taxon>
        <taxon>Actinomadura</taxon>
    </lineage>
</organism>
<keyword evidence="2" id="KW-1133">Transmembrane helix</keyword>
<gene>
    <name evidence="3" type="ORF">GNZ18_31265</name>
</gene>
<evidence type="ECO:0000256" key="2">
    <source>
        <dbReference type="SAM" id="Phobius"/>
    </source>
</evidence>
<keyword evidence="2" id="KW-0812">Transmembrane</keyword>
<keyword evidence="4" id="KW-1185">Reference proteome</keyword>